<accession>A0A150H056</accession>
<protein>
    <recommendedName>
        <fullName evidence="4">RING-type E3 ubiquitin transferase</fullName>
        <ecNumber evidence="4">2.3.2.27</ecNumber>
    </recommendedName>
</protein>
<feature type="region of interest" description="Disordered" evidence="10">
    <location>
        <begin position="154"/>
        <end position="173"/>
    </location>
</feature>
<dbReference type="EMBL" id="LSYV01000003">
    <property type="protein sequence ID" value="KXZ55499.1"/>
    <property type="molecule type" value="Genomic_DNA"/>
</dbReference>
<evidence type="ECO:0000256" key="12">
    <source>
        <dbReference type="SAM" id="SignalP"/>
    </source>
</evidence>
<evidence type="ECO:0000256" key="10">
    <source>
        <dbReference type="SAM" id="MobiDB-lite"/>
    </source>
</evidence>
<feature type="region of interest" description="Disordered" evidence="10">
    <location>
        <begin position="194"/>
        <end position="226"/>
    </location>
</feature>
<evidence type="ECO:0000256" key="8">
    <source>
        <dbReference type="ARBA" id="ARBA00022989"/>
    </source>
</evidence>
<keyword evidence="9 11" id="KW-0472">Membrane</keyword>
<dbReference type="AlphaFoldDB" id="A0A150H056"/>
<keyword evidence="8 11" id="KW-1133">Transmembrane helix</keyword>
<evidence type="ECO:0000259" key="13">
    <source>
        <dbReference type="Pfam" id="PF11145"/>
    </source>
</evidence>
<evidence type="ECO:0000256" key="4">
    <source>
        <dbReference type="ARBA" id="ARBA00012483"/>
    </source>
</evidence>
<feature type="region of interest" description="Disordered" evidence="10">
    <location>
        <begin position="85"/>
        <end position="109"/>
    </location>
</feature>
<comment type="caution">
    <text evidence="14">The sequence shown here is derived from an EMBL/GenBank/DDBJ whole genome shotgun (WGS) entry which is preliminary data.</text>
</comment>
<feature type="chain" id="PRO_5007562303" description="RING-type E3 ubiquitin transferase" evidence="12">
    <location>
        <begin position="36"/>
        <end position="598"/>
    </location>
</feature>
<evidence type="ECO:0000256" key="5">
    <source>
        <dbReference type="ARBA" id="ARBA00022679"/>
    </source>
</evidence>
<feature type="signal peptide" evidence="12">
    <location>
        <begin position="1"/>
        <end position="35"/>
    </location>
</feature>
<feature type="compositionally biased region" description="Low complexity" evidence="10">
    <location>
        <begin position="85"/>
        <end position="97"/>
    </location>
</feature>
<keyword evidence="5" id="KW-0808">Transferase</keyword>
<dbReference type="STRING" id="33097.A0A150H056"/>
<feature type="compositionally biased region" description="Pro residues" evidence="10">
    <location>
        <begin position="201"/>
        <end position="210"/>
    </location>
</feature>
<dbReference type="Proteomes" id="UP000075714">
    <property type="component" value="Unassembled WGS sequence"/>
</dbReference>
<feature type="transmembrane region" description="Helical" evidence="11">
    <location>
        <begin position="397"/>
        <end position="416"/>
    </location>
</feature>
<evidence type="ECO:0000256" key="3">
    <source>
        <dbReference type="ARBA" id="ARBA00004906"/>
    </source>
</evidence>
<evidence type="ECO:0000313" key="14">
    <source>
        <dbReference type="EMBL" id="KXZ55499.1"/>
    </source>
</evidence>
<feature type="domain" description="SWEET-like" evidence="13">
    <location>
        <begin position="327"/>
        <end position="555"/>
    </location>
</feature>
<dbReference type="InterPro" id="IPR021319">
    <property type="entry name" value="DUF2921"/>
</dbReference>
<gene>
    <name evidence="14" type="ORF">GPECTOR_2g1048</name>
</gene>
<reference evidence="15" key="1">
    <citation type="journal article" date="2016" name="Nat. Commun.">
        <title>The Gonium pectorale genome demonstrates co-option of cell cycle regulation during the evolution of multicellularity.</title>
        <authorList>
            <person name="Hanschen E.R."/>
            <person name="Marriage T.N."/>
            <person name="Ferris P.J."/>
            <person name="Hamaji T."/>
            <person name="Toyoda A."/>
            <person name="Fujiyama A."/>
            <person name="Neme R."/>
            <person name="Noguchi H."/>
            <person name="Minakuchi Y."/>
            <person name="Suzuki M."/>
            <person name="Kawai-Toyooka H."/>
            <person name="Smith D.R."/>
            <person name="Sparks H."/>
            <person name="Anderson J."/>
            <person name="Bakaric R."/>
            <person name="Luria V."/>
            <person name="Karger A."/>
            <person name="Kirschner M.W."/>
            <person name="Durand P.M."/>
            <person name="Michod R.E."/>
            <person name="Nozaki H."/>
            <person name="Olson B.J."/>
        </authorList>
    </citation>
    <scope>NUCLEOTIDE SEQUENCE [LARGE SCALE GENOMIC DNA]</scope>
    <source>
        <strain evidence="15">NIES-2863</strain>
    </source>
</reference>
<evidence type="ECO:0000256" key="11">
    <source>
        <dbReference type="SAM" id="Phobius"/>
    </source>
</evidence>
<evidence type="ECO:0000256" key="9">
    <source>
        <dbReference type="ARBA" id="ARBA00023136"/>
    </source>
</evidence>
<comment type="catalytic activity">
    <reaction evidence="1">
        <text>S-ubiquitinyl-[E2 ubiquitin-conjugating enzyme]-L-cysteine + [acceptor protein]-L-lysine = [E2 ubiquitin-conjugating enzyme]-L-cysteine + N(6)-ubiquitinyl-[acceptor protein]-L-lysine.</text>
        <dbReference type="EC" id="2.3.2.27"/>
    </reaction>
</comment>
<comment type="pathway">
    <text evidence="3">Protein modification; protein ubiquitination.</text>
</comment>
<proteinExistence type="predicted"/>
<evidence type="ECO:0000256" key="1">
    <source>
        <dbReference type="ARBA" id="ARBA00000900"/>
    </source>
</evidence>
<sequence length="598" mass="64412">MRTRQRNARGFNARAPRQPSLLVVVLLVLVCQFEASRWFKGSYSDALRREDFLSAESGAIILRLPREHNPPLATAAAALATAQAAEAEQPGTPPGAGWSAGTGGGREGELVLRDGSRITDRELRFQLRGDYVAASGSVHAVLEPQLPFSAEVGEDEAAQAKGTDPQASEDGNGSYREALRSAARWVAIAGPHGHRRFLRPGAPPPPPAPPGTALARHPPPPGSAAANLSLALRKTCEFRAHFRVYYKAGGGGGKRRLAADTEIYHSTQVQLHGGGDAYDIAADAPDMDRVYGMPPDMDPRDPDLVLVGLVISPNCGLALPYNASSMHLERYFRQVVRYSVVVTAVTIGEIVLSVLQMEASSTPSAAARMSMYSVCMQAIMDAYQCLMHLTGALLVDALFAAFATIAFLQFLLFAVFEMRQTLLVWRAQRTNGTGNGDFWTVRRDMSAVYTRFYALLLGGLVLLVAFQSRMPALLLALHSWWLPQLLHSARSDTRPPLKQEYLWGMSALRLVSPIYFYGCPSNLLRIKPQPGFCVALVAWVGLQTGLVALQIRFGSSGAGGSGGGGGADGDVETGHGGKECVICMNPVPMMPLSDRMLT</sequence>
<keyword evidence="12" id="KW-0732">Signal</keyword>
<dbReference type="EC" id="2.3.2.27" evidence="4"/>
<feature type="transmembrane region" description="Helical" evidence="11">
    <location>
        <begin position="335"/>
        <end position="355"/>
    </location>
</feature>
<comment type="subcellular location">
    <subcellularLocation>
        <location evidence="2">Endomembrane system</location>
        <topology evidence="2">Multi-pass membrane protein</topology>
    </subcellularLocation>
</comment>
<evidence type="ECO:0000256" key="6">
    <source>
        <dbReference type="ARBA" id="ARBA00022692"/>
    </source>
</evidence>
<dbReference type="OrthoDB" id="9984778at2759"/>
<keyword evidence="7" id="KW-0833">Ubl conjugation pathway</keyword>
<evidence type="ECO:0000256" key="2">
    <source>
        <dbReference type="ARBA" id="ARBA00004127"/>
    </source>
</evidence>
<name>A0A150H056_GONPE</name>
<dbReference type="Pfam" id="PF11145">
    <property type="entry name" value="DUF2921"/>
    <property type="match status" value="1"/>
</dbReference>
<organism evidence="14 15">
    <name type="scientific">Gonium pectorale</name>
    <name type="common">Green alga</name>
    <dbReference type="NCBI Taxonomy" id="33097"/>
    <lineage>
        <taxon>Eukaryota</taxon>
        <taxon>Viridiplantae</taxon>
        <taxon>Chlorophyta</taxon>
        <taxon>core chlorophytes</taxon>
        <taxon>Chlorophyceae</taxon>
        <taxon>CS clade</taxon>
        <taxon>Chlamydomonadales</taxon>
        <taxon>Volvocaceae</taxon>
        <taxon>Gonium</taxon>
    </lineage>
</organism>
<evidence type="ECO:0000256" key="7">
    <source>
        <dbReference type="ARBA" id="ARBA00022786"/>
    </source>
</evidence>
<feature type="transmembrane region" description="Helical" evidence="11">
    <location>
        <begin position="452"/>
        <end position="481"/>
    </location>
</feature>
<dbReference type="GO" id="GO:0061630">
    <property type="term" value="F:ubiquitin protein ligase activity"/>
    <property type="evidence" value="ECO:0007669"/>
    <property type="project" value="UniProtKB-EC"/>
</dbReference>
<keyword evidence="15" id="KW-1185">Reference proteome</keyword>
<keyword evidence="6 11" id="KW-0812">Transmembrane</keyword>
<dbReference type="GO" id="GO:0012505">
    <property type="term" value="C:endomembrane system"/>
    <property type="evidence" value="ECO:0007669"/>
    <property type="project" value="UniProtKB-SubCell"/>
</dbReference>
<evidence type="ECO:0000313" key="15">
    <source>
        <dbReference type="Proteomes" id="UP000075714"/>
    </source>
</evidence>